<reference evidence="3" key="1">
    <citation type="journal article" date="2019" name="Int. J. Syst. Evol. Microbiol.">
        <title>The Global Catalogue of Microorganisms (GCM) 10K type strain sequencing project: providing services to taxonomists for standard genome sequencing and annotation.</title>
        <authorList>
            <consortium name="The Broad Institute Genomics Platform"/>
            <consortium name="The Broad Institute Genome Sequencing Center for Infectious Disease"/>
            <person name="Wu L."/>
            <person name="Ma J."/>
        </authorList>
    </citation>
    <scope>NUCLEOTIDE SEQUENCE [LARGE SCALE GENOMIC DNA]</scope>
    <source>
        <strain evidence="3">JCM 18410</strain>
    </source>
</reference>
<proteinExistence type="predicted"/>
<sequence>MKQAKLWEDFDWVVWKREAQDRQQLAGEEPRRGVHLASLRNRNRDGPTGHSEVDGSGRNGATALLCSPVSAHFSNLPSACGRGPVPRLPMARLDTLDDALLS</sequence>
<evidence type="ECO:0000313" key="3">
    <source>
        <dbReference type="Proteomes" id="UP001500124"/>
    </source>
</evidence>
<gene>
    <name evidence="2" type="ORF">GCM10023336_52410</name>
</gene>
<dbReference type="Proteomes" id="UP001500124">
    <property type="component" value="Unassembled WGS sequence"/>
</dbReference>
<evidence type="ECO:0000313" key="2">
    <source>
        <dbReference type="EMBL" id="GAA5068830.1"/>
    </source>
</evidence>
<feature type="compositionally biased region" description="Basic and acidic residues" evidence="1">
    <location>
        <begin position="42"/>
        <end position="55"/>
    </location>
</feature>
<comment type="caution">
    <text evidence="2">The sequence shown here is derived from an EMBL/GenBank/DDBJ whole genome shotgun (WGS) entry which is preliminary data.</text>
</comment>
<keyword evidence="3" id="KW-1185">Reference proteome</keyword>
<organism evidence="2 3">
    <name type="scientific">Streptomyces similanensis</name>
    <dbReference type="NCBI Taxonomy" id="1274988"/>
    <lineage>
        <taxon>Bacteria</taxon>
        <taxon>Bacillati</taxon>
        <taxon>Actinomycetota</taxon>
        <taxon>Actinomycetes</taxon>
        <taxon>Kitasatosporales</taxon>
        <taxon>Streptomycetaceae</taxon>
        <taxon>Streptomyces</taxon>
    </lineage>
</organism>
<dbReference type="EMBL" id="BAABKC010000080">
    <property type="protein sequence ID" value="GAA5068830.1"/>
    <property type="molecule type" value="Genomic_DNA"/>
</dbReference>
<name>A0ABP9L3Y8_9ACTN</name>
<accession>A0ABP9L3Y8</accession>
<feature type="region of interest" description="Disordered" evidence="1">
    <location>
        <begin position="22"/>
        <end position="61"/>
    </location>
</feature>
<protein>
    <submittedName>
        <fullName evidence="2">Uncharacterized protein</fullName>
    </submittedName>
</protein>
<evidence type="ECO:0000256" key="1">
    <source>
        <dbReference type="SAM" id="MobiDB-lite"/>
    </source>
</evidence>